<keyword evidence="2 3" id="KW-0808">Transferase</keyword>
<organism evidence="3">
    <name type="scientific">Leptospirillum ferriphilum</name>
    <dbReference type="NCBI Taxonomy" id="178606"/>
    <lineage>
        <taxon>Bacteria</taxon>
        <taxon>Pseudomonadati</taxon>
        <taxon>Nitrospirota</taxon>
        <taxon>Nitrospiria</taxon>
        <taxon>Nitrospirales</taxon>
        <taxon>Nitrospiraceae</taxon>
        <taxon>Leptospirillum</taxon>
    </lineage>
</organism>
<dbReference type="InterPro" id="IPR029063">
    <property type="entry name" value="SAM-dependent_MTases_sf"/>
</dbReference>
<evidence type="ECO:0000313" key="3">
    <source>
        <dbReference type="EMBL" id="SOU92708.1"/>
    </source>
</evidence>
<dbReference type="EC" id="2.1.1.171" evidence="3"/>
<dbReference type="SUPFAM" id="SSF53335">
    <property type="entry name" value="S-adenosyl-L-methionine-dependent methyltransferases"/>
    <property type="match status" value="1"/>
</dbReference>
<dbReference type="EMBL" id="LT966316">
    <property type="protein sequence ID" value="SOU92708.1"/>
    <property type="molecule type" value="Genomic_DNA"/>
</dbReference>
<dbReference type="PANTHER" id="PTHR43542:SF1">
    <property type="entry name" value="METHYLTRANSFERASE"/>
    <property type="match status" value="1"/>
</dbReference>
<reference evidence="3" key="1">
    <citation type="submission" date="2017-12" db="EMBL/GenBank/DDBJ databases">
        <authorList>
            <consortium name="SysMetEx"/>
        </authorList>
    </citation>
    <scope>NUCLEOTIDE SEQUENCE</scope>
    <source>
        <strain evidence="3">Pb_238</strain>
    </source>
</reference>
<evidence type="ECO:0000256" key="1">
    <source>
        <dbReference type="ARBA" id="ARBA00022603"/>
    </source>
</evidence>
<evidence type="ECO:0000256" key="2">
    <source>
        <dbReference type="ARBA" id="ARBA00022679"/>
    </source>
</evidence>
<dbReference type="InterPro" id="IPR002052">
    <property type="entry name" value="DNA_methylase_N6_adenine_CS"/>
</dbReference>
<dbReference type="GO" id="GO:0052913">
    <property type="term" value="F:16S rRNA (guanine(966)-N(2))-methyltransferase activity"/>
    <property type="evidence" value="ECO:0007669"/>
    <property type="project" value="UniProtKB-EC"/>
</dbReference>
<dbReference type="PANTHER" id="PTHR43542">
    <property type="entry name" value="METHYLTRANSFERASE"/>
    <property type="match status" value="1"/>
</dbReference>
<protein>
    <submittedName>
        <fullName evidence="3">16S rRNA (Guanine966-N2)-methyltransferase</fullName>
        <ecNumber evidence="3">2.1.1.171</ecNumber>
    </submittedName>
</protein>
<sequence>MLMPPRRKLWDFNSQDYEKGAPRGPFFLSFFMIRIQTGSLKGTGIPYKIREGLRPTTQKVRESVVNILKPDWSGAYVADLFAGTGAYGLEALSNGAEKIVWVEKSASLVHDLEIFLEERFPDRRQDFSVWKGDVLKFLESYSGKPANIVLLDPPYGYARRRQLLSGLLHSAIVGPETIVVFEHYHKDNLLSDAAGREEFRLLKMYAYGESHVALLRRNRA</sequence>
<dbReference type="PROSITE" id="PS00092">
    <property type="entry name" value="N6_MTASE"/>
    <property type="match status" value="1"/>
</dbReference>
<name>A0A2I2MG62_9BACT</name>
<dbReference type="OrthoDB" id="5295296at2"/>
<dbReference type="PIRSF" id="PIRSF004553">
    <property type="entry name" value="CHP00095"/>
    <property type="match status" value="1"/>
</dbReference>
<proteinExistence type="predicted"/>
<dbReference type="AlphaFoldDB" id="A0A2I2MG62"/>
<dbReference type="GO" id="GO:0003676">
    <property type="term" value="F:nucleic acid binding"/>
    <property type="evidence" value="ECO:0007669"/>
    <property type="project" value="InterPro"/>
</dbReference>
<dbReference type="Pfam" id="PF03602">
    <property type="entry name" value="Cons_hypoth95"/>
    <property type="match status" value="1"/>
</dbReference>
<gene>
    <name evidence="3" type="ORF">LFTS_01336</name>
</gene>
<accession>A0A2I2MG62</accession>
<keyword evidence="1 3" id="KW-0489">Methyltransferase</keyword>
<dbReference type="InterPro" id="IPR004398">
    <property type="entry name" value="RNA_MeTrfase_RsmD"/>
</dbReference>
<dbReference type="Gene3D" id="3.40.50.150">
    <property type="entry name" value="Vaccinia Virus protein VP39"/>
    <property type="match status" value="1"/>
</dbReference>
<dbReference type="CDD" id="cd02440">
    <property type="entry name" value="AdoMet_MTases"/>
    <property type="match status" value="1"/>
</dbReference>